<evidence type="ECO:0000313" key="4">
    <source>
        <dbReference type="Proteomes" id="UP000504636"/>
    </source>
</evidence>
<gene>
    <name evidence="3 5" type="ORF">BDZ99DRAFT_434357</name>
</gene>
<organism evidence="3">
    <name type="scientific">Mytilinidion resinicola</name>
    <dbReference type="NCBI Taxonomy" id="574789"/>
    <lineage>
        <taxon>Eukaryota</taxon>
        <taxon>Fungi</taxon>
        <taxon>Dikarya</taxon>
        <taxon>Ascomycota</taxon>
        <taxon>Pezizomycotina</taxon>
        <taxon>Dothideomycetes</taxon>
        <taxon>Pleosporomycetidae</taxon>
        <taxon>Mytilinidiales</taxon>
        <taxon>Mytilinidiaceae</taxon>
        <taxon>Mytilinidion</taxon>
    </lineage>
</organism>
<dbReference type="EMBL" id="MU003694">
    <property type="protein sequence ID" value="KAF2814630.1"/>
    <property type="molecule type" value="Genomic_DNA"/>
</dbReference>
<feature type="chain" id="PRO_5044629529" description="Secreted protein" evidence="2">
    <location>
        <begin position="20"/>
        <end position="203"/>
    </location>
</feature>
<feature type="region of interest" description="Disordered" evidence="1">
    <location>
        <begin position="119"/>
        <end position="157"/>
    </location>
</feature>
<evidence type="ECO:0000313" key="3">
    <source>
        <dbReference type="EMBL" id="KAF2814630.1"/>
    </source>
</evidence>
<evidence type="ECO:0000313" key="5">
    <source>
        <dbReference type="RefSeq" id="XP_033581594.1"/>
    </source>
</evidence>
<name>A0A6A6Z0T2_9PEZI</name>
<evidence type="ECO:0008006" key="6">
    <source>
        <dbReference type="Google" id="ProtNLM"/>
    </source>
</evidence>
<feature type="signal peptide" evidence="2">
    <location>
        <begin position="1"/>
        <end position="19"/>
    </location>
</feature>
<evidence type="ECO:0000256" key="2">
    <source>
        <dbReference type="SAM" id="SignalP"/>
    </source>
</evidence>
<proteinExistence type="predicted"/>
<reference evidence="5" key="2">
    <citation type="submission" date="2020-04" db="EMBL/GenBank/DDBJ databases">
        <authorList>
            <consortium name="NCBI Genome Project"/>
        </authorList>
    </citation>
    <scope>NUCLEOTIDE SEQUENCE</scope>
    <source>
        <strain evidence="5">CBS 304.34</strain>
    </source>
</reference>
<evidence type="ECO:0000256" key="1">
    <source>
        <dbReference type="SAM" id="MobiDB-lite"/>
    </source>
</evidence>
<dbReference type="GeneID" id="54458333"/>
<reference evidence="3 5" key="1">
    <citation type="journal article" date="2020" name="Stud. Mycol.">
        <title>101 Dothideomycetes genomes: a test case for predicting lifestyles and emergence of pathogens.</title>
        <authorList>
            <person name="Haridas S."/>
            <person name="Albert R."/>
            <person name="Binder M."/>
            <person name="Bloem J."/>
            <person name="Labutti K."/>
            <person name="Salamov A."/>
            <person name="Andreopoulos B."/>
            <person name="Baker S."/>
            <person name="Barry K."/>
            <person name="Bills G."/>
            <person name="Bluhm B."/>
            <person name="Cannon C."/>
            <person name="Castanera R."/>
            <person name="Culley D."/>
            <person name="Daum C."/>
            <person name="Ezra D."/>
            <person name="Gonzalez J."/>
            <person name="Henrissat B."/>
            <person name="Kuo A."/>
            <person name="Liang C."/>
            <person name="Lipzen A."/>
            <person name="Lutzoni F."/>
            <person name="Magnuson J."/>
            <person name="Mondo S."/>
            <person name="Nolan M."/>
            <person name="Ohm R."/>
            <person name="Pangilinan J."/>
            <person name="Park H.-J."/>
            <person name="Ramirez L."/>
            <person name="Alfaro M."/>
            <person name="Sun H."/>
            <person name="Tritt A."/>
            <person name="Yoshinaga Y."/>
            <person name="Zwiers L.-H."/>
            <person name="Turgeon B."/>
            <person name="Goodwin S."/>
            <person name="Spatafora J."/>
            <person name="Crous P."/>
            <person name="Grigoriev I."/>
        </authorList>
    </citation>
    <scope>NUCLEOTIDE SEQUENCE</scope>
    <source>
        <strain evidence="3 5">CBS 304.34</strain>
    </source>
</reference>
<sequence length="203" mass="21741">MRSSSLVTLVPLAATMVSAGCFGGGAKGDHALALAQVDSVCAGFQGSFEKKQPRNACVFQAGENTSWYFSIRRDASEGGILTKSVCIAGLTKEVTGCDHGGQSKSGDWIFTSDPNDGMCSDTEYINNQTPQPPPSKERRSNAPPHQHANDFSVGKRQPEKGDIKIVYDIGIPVPNPVSEKRSDVTIVYDVDIPEKSHAIPFQA</sequence>
<protein>
    <recommendedName>
        <fullName evidence="6">Secreted protein</fullName>
    </recommendedName>
</protein>
<keyword evidence="2" id="KW-0732">Signal</keyword>
<dbReference type="Proteomes" id="UP000504636">
    <property type="component" value="Unplaced"/>
</dbReference>
<dbReference type="RefSeq" id="XP_033581594.1">
    <property type="nucleotide sequence ID" value="XM_033717440.1"/>
</dbReference>
<dbReference type="AlphaFoldDB" id="A0A6A6Z0T2"/>
<dbReference type="OrthoDB" id="3770800at2759"/>
<reference evidence="5" key="3">
    <citation type="submission" date="2025-04" db="UniProtKB">
        <authorList>
            <consortium name="RefSeq"/>
        </authorList>
    </citation>
    <scope>IDENTIFICATION</scope>
    <source>
        <strain evidence="5">CBS 304.34</strain>
    </source>
</reference>
<keyword evidence="4" id="KW-1185">Reference proteome</keyword>
<dbReference type="PROSITE" id="PS51257">
    <property type="entry name" value="PROKAR_LIPOPROTEIN"/>
    <property type="match status" value="1"/>
</dbReference>
<accession>A0A6A6Z0T2</accession>